<dbReference type="FunCoup" id="A0A146G7Y0">
    <property type="interactions" value="445"/>
</dbReference>
<dbReference type="GO" id="GO:0016787">
    <property type="term" value="F:hydrolase activity"/>
    <property type="evidence" value="ECO:0007669"/>
    <property type="project" value="UniProtKB-KW"/>
</dbReference>
<keyword evidence="18" id="KW-1185">Reference proteome</keyword>
<dbReference type="InterPro" id="IPR050547">
    <property type="entry name" value="DEAD_box_RNA_helicases"/>
</dbReference>
<dbReference type="InterPro" id="IPR057325">
    <property type="entry name" value="DeaD_dimer"/>
</dbReference>
<keyword evidence="3 12" id="KW-0547">Nucleotide-binding</keyword>
<reference evidence="18" key="1">
    <citation type="journal article" date="2017" name="Genome Announc.">
        <title>Draft Genome Sequence of Terrimicrobium sacchariphilum NM-5T, a Facultative Anaerobic Soil Bacterium of the Class Spartobacteria.</title>
        <authorList>
            <person name="Qiu Y.L."/>
            <person name="Tourlousse D.M."/>
            <person name="Matsuura N."/>
            <person name="Ohashi A."/>
            <person name="Sekiguchi Y."/>
        </authorList>
    </citation>
    <scope>NUCLEOTIDE SEQUENCE [LARGE SCALE GENOMIC DNA]</scope>
    <source>
        <strain evidence="18">NM-5</strain>
    </source>
</reference>
<evidence type="ECO:0000259" key="16">
    <source>
        <dbReference type="PROSITE" id="PS51195"/>
    </source>
</evidence>
<evidence type="ECO:0000313" key="18">
    <source>
        <dbReference type="Proteomes" id="UP000076023"/>
    </source>
</evidence>
<keyword evidence="2" id="KW-0963">Cytoplasm</keyword>
<feature type="region of interest" description="Disordered" evidence="13">
    <location>
        <begin position="561"/>
        <end position="609"/>
    </location>
</feature>
<dbReference type="InterPro" id="IPR044742">
    <property type="entry name" value="DEAD/DEAH_RhlB"/>
</dbReference>
<feature type="domain" description="DEAD-box RNA helicase Q" evidence="16">
    <location>
        <begin position="4"/>
        <end position="32"/>
    </location>
</feature>
<dbReference type="Gene3D" id="3.30.70.330">
    <property type="match status" value="1"/>
</dbReference>
<gene>
    <name evidence="17" type="ORF">TSACC_22223</name>
</gene>
<keyword evidence="7" id="KW-0346">Stress response</keyword>
<dbReference type="GO" id="GO:0005524">
    <property type="term" value="F:ATP binding"/>
    <property type="evidence" value="ECO:0007669"/>
    <property type="project" value="UniProtKB-KW"/>
</dbReference>
<dbReference type="EMBL" id="BDCO01000002">
    <property type="protein sequence ID" value="GAT33805.1"/>
    <property type="molecule type" value="Genomic_DNA"/>
</dbReference>
<dbReference type="InterPro" id="IPR005580">
    <property type="entry name" value="DbpA/CsdA_RNA-bd_dom"/>
</dbReference>
<dbReference type="InterPro" id="IPR027417">
    <property type="entry name" value="P-loop_NTPase"/>
</dbReference>
<evidence type="ECO:0000259" key="15">
    <source>
        <dbReference type="PROSITE" id="PS51194"/>
    </source>
</evidence>
<feature type="compositionally biased region" description="Basic and acidic residues" evidence="13">
    <location>
        <begin position="567"/>
        <end position="597"/>
    </location>
</feature>
<name>A0A146G7Y0_TERSA</name>
<evidence type="ECO:0000259" key="14">
    <source>
        <dbReference type="PROSITE" id="PS51192"/>
    </source>
</evidence>
<evidence type="ECO:0000256" key="10">
    <source>
        <dbReference type="ARBA" id="ARBA00074363"/>
    </source>
</evidence>
<feature type="compositionally biased region" description="Basic residues" evidence="13">
    <location>
        <begin position="598"/>
        <end position="609"/>
    </location>
</feature>
<dbReference type="InterPro" id="IPR012677">
    <property type="entry name" value="Nucleotide-bd_a/b_plait_sf"/>
</dbReference>
<comment type="similarity">
    <text evidence="8 12">Belongs to the DEAD box helicase family.</text>
</comment>
<evidence type="ECO:0000313" key="17">
    <source>
        <dbReference type="EMBL" id="GAT33805.1"/>
    </source>
</evidence>
<feature type="region of interest" description="Disordered" evidence="13">
    <location>
        <begin position="432"/>
        <end position="484"/>
    </location>
</feature>
<dbReference type="InterPro" id="IPR000629">
    <property type="entry name" value="RNA-helicase_DEAD-box_CS"/>
</dbReference>
<dbReference type="STRING" id="690879.TSACC_22223"/>
<dbReference type="AlphaFoldDB" id="A0A146G7Y0"/>
<evidence type="ECO:0000256" key="4">
    <source>
        <dbReference type="ARBA" id="ARBA00022801"/>
    </source>
</evidence>
<evidence type="ECO:0000256" key="8">
    <source>
        <dbReference type="ARBA" id="ARBA00038437"/>
    </source>
</evidence>
<dbReference type="GO" id="GO:0042255">
    <property type="term" value="P:ribosome assembly"/>
    <property type="evidence" value="ECO:0007669"/>
    <property type="project" value="UniProtKB-ARBA"/>
</dbReference>
<dbReference type="PANTHER" id="PTHR47963:SF8">
    <property type="entry name" value="ATP-DEPENDENT RNA HELICASE DEAD"/>
    <property type="match status" value="1"/>
</dbReference>
<dbReference type="GO" id="GO:0009409">
    <property type="term" value="P:response to cold"/>
    <property type="evidence" value="ECO:0007669"/>
    <property type="project" value="TreeGrafter"/>
</dbReference>
<evidence type="ECO:0000256" key="7">
    <source>
        <dbReference type="ARBA" id="ARBA00023016"/>
    </source>
</evidence>
<dbReference type="PROSITE" id="PS00039">
    <property type="entry name" value="DEAD_ATP_HELICASE"/>
    <property type="match status" value="1"/>
</dbReference>
<feature type="short sequence motif" description="Q motif" evidence="11">
    <location>
        <begin position="4"/>
        <end position="32"/>
    </location>
</feature>
<dbReference type="SMART" id="SM00490">
    <property type="entry name" value="HELICc"/>
    <property type="match status" value="1"/>
</dbReference>
<dbReference type="Pfam" id="PF03880">
    <property type="entry name" value="DbpA"/>
    <property type="match status" value="1"/>
</dbReference>
<evidence type="ECO:0000256" key="9">
    <source>
        <dbReference type="ARBA" id="ARBA00047984"/>
    </source>
</evidence>
<dbReference type="InterPro" id="IPR014001">
    <property type="entry name" value="Helicase_ATP-bd"/>
</dbReference>
<dbReference type="GO" id="GO:0033592">
    <property type="term" value="F:RNA strand annealing activity"/>
    <property type="evidence" value="ECO:0007669"/>
    <property type="project" value="TreeGrafter"/>
</dbReference>
<dbReference type="PROSITE" id="PS51192">
    <property type="entry name" value="HELICASE_ATP_BIND_1"/>
    <property type="match status" value="1"/>
</dbReference>
<evidence type="ECO:0000256" key="2">
    <source>
        <dbReference type="ARBA" id="ARBA00022490"/>
    </source>
</evidence>
<dbReference type="InParanoid" id="A0A146G7Y0"/>
<dbReference type="Pfam" id="PF25399">
    <property type="entry name" value="DeaD_dimer"/>
    <property type="match status" value="1"/>
</dbReference>
<dbReference type="PANTHER" id="PTHR47963">
    <property type="entry name" value="DEAD-BOX ATP-DEPENDENT RNA HELICASE 47, MITOCHONDRIAL"/>
    <property type="match status" value="1"/>
</dbReference>
<protein>
    <recommendedName>
        <fullName evidence="10">DEAD-box ATP-dependent RNA helicase RhpA</fullName>
        <ecNumber evidence="1">3.6.4.13</ecNumber>
    </recommendedName>
</protein>
<dbReference type="FunFam" id="3.40.50.300:FF:000108">
    <property type="entry name" value="ATP-dependent RNA helicase RhlE"/>
    <property type="match status" value="1"/>
</dbReference>
<dbReference type="SUPFAM" id="SSF52540">
    <property type="entry name" value="P-loop containing nucleoside triphosphate hydrolases"/>
    <property type="match status" value="1"/>
</dbReference>
<dbReference type="Proteomes" id="UP000076023">
    <property type="component" value="Unassembled WGS sequence"/>
</dbReference>
<proteinExistence type="inferred from homology"/>
<dbReference type="Pfam" id="PF00270">
    <property type="entry name" value="DEAD"/>
    <property type="match status" value="1"/>
</dbReference>
<dbReference type="InterPro" id="IPR001650">
    <property type="entry name" value="Helicase_C-like"/>
</dbReference>
<dbReference type="CDD" id="cd00268">
    <property type="entry name" value="DEADc"/>
    <property type="match status" value="1"/>
</dbReference>
<keyword evidence="5 12" id="KW-0347">Helicase</keyword>
<dbReference type="EC" id="3.6.4.13" evidence="1"/>
<dbReference type="Gene3D" id="3.40.50.300">
    <property type="entry name" value="P-loop containing nucleotide triphosphate hydrolases"/>
    <property type="match status" value="2"/>
</dbReference>
<comment type="caution">
    <text evidence="17">The sequence shown here is derived from an EMBL/GenBank/DDBJ whole genome shotgun (WGS) entry which is preliminary data.</text>
</comment>
<dbReference type="Pfam" id="PF00271">
    <property type="entry name" value="Helicase_C"/>
    <property type="match status" value="1"/>
</dbReference>
<dbReference type="GO" id="GO:0005829">
    <property type="term" value="C:cytosol"/>
    <property type="evidence" value="ECO:0007669"/>
    <property type="project" value="TreeGrafter"/>
</dbReference>
<organism evidence="17 18">
    <name type="scientific">Terrimicrobium sacchariphilum</name>
    <dbReference type="NCBI Taxonomy" id="690879"/>
    <lineage>
        <taxon>Bacteria</taxon>
        <taxon>Pseudomonadati</taxon>
        <taxon>Verrucomicrobiota</taxon>
        <taxon>Terrimicrobiia</taxon>
        <taxon>Terrimicrobiales</taxon>
        <taxon>Terrimicrobiaceae</taxon>
        <taxon>Terrimicrobium</taxon>
    </lineage>
</organism>
<dbReference type="GO" id="GO:0005840">
    <property type="term" value="C:ribosome"/>
    <property type="evidence" value="ECO:0007669"/>
    <property type="project" value="TreeGrafter"/>
</dbReference>
<evidence type="ECO:0000256" key="12">
    <source>
        <dbReference type="RuleBase" id="RU000492"/>
    </source>
</evidence>
<feature type="compositionally biased region" description="Basic and acidic residues" evidence="13">
    <location>
        <begin position="441"/>
        <end position="469"/>
    </location>
</feature>
<dbReference type="PROSITE" id="PS51194">
    <property type="entry name" value="HELICASE_CTER"/>
    <property type="match status" value="1"/>
</dbReference>
<dbReference type="InterPro" id="IPR011545">
    <property type="entry name" value="DEAD/DEAH_box_helicase_dom"/>
</dbReference>
<dbReference type="InterPro" id="IPR014014">
    <property type="entry name" value="RNA_helicase_DEAD_Q_motif"/>
</dbReference>
<comment type="catalytic activity">
    <reaction evidence="9">
        <text>ATP + H2O = ADP + phosphate + H(+)</text>
        <dbReference type="Rhea" id="RHEA:13065"/>
        <dbReference type="ChEBI" id="CHEBI:15377"/>
        <dbReference type="ChEBI" id="CHEBI:15378"/>
        <dbReference type="ChEBI" id="CHEBI:30616"/>
        <dbReference type="ChEBI" id="CHEBI:43474"/>
        <dbReference type="ChEBI" id="CHEBI:456216"/>
        <dbReference type="EC" id="3.6.4.13"/>
    </reaction>
</comment>
<dbReference type="CDD" id="cd12252">
    <property type="entry name" value="RRM_DbpA"/>
    <property type="match status" value="1"/>
</dbReference>
<evidence type="ECO:0000256" key="13">
    <source>
        <dbReference type="SAM" id="MobiDB-lite"/>
    </source>
</evidence>
<sequence>MDKTDFSSLGISPEILKAVGELGFEQASPIQAAAIPVLLTGRDVVGQSQTGSGKTAAFAIPAIEMADATDRSVQVLVMCPTRELATQVAEEVHKLAAFKKGIHAVPIYGGASYERQFFELKKGVQIVIGTPGRLIDHIDRGTLDLSQTKMVILDEADRMLDMGFRDDLRTILDAVPKERQTVFFSATLSKPIRELIDKYSKSPEFVQIEQKEVSAPAIEQWYYEAPSRVKMQTLIRLIDYHGFKLGIIFCNTQRMVDELADALAAQGFSADRLHGGIAQAQRTRVMNKFKKSEFEFLVATDVAARGIDVDDLELVVNYDLPYDAEDYVHRIGRTGRAGKRGMAVTFVSGRDIYKLQFIEKYTKSKIRRGQVPTADEVEERRTEGLLEKVREVVDAGEFRDHSFLVDRLLEQGISSTDLAAALFYLLTDAGNPPARMETPIEEPKRRERPDRAERGDRSERGERSERRENPLAIPKGEAPRLRHPAPGMEWLCLSVGRGSDAEVRDVINLIVQKTGLPPRQIGLIQLGEDQSFAQVPEGVLQRARSGEEAVWQDRAVDMFTWHSGGHGKTEEKRAPKRFDKPFEKRGGKSFEKRPDKKFVKKDKNRRDRY</sequence>
<dbReference type="PROSITE" id="PS51195">
    <property type="entry name" value="Q_MOTIF"/>
    <property type="match status" value="1"/>
</dbReference>
<feature type="domain" description="Helicase ATP-binding" evidence="14">
    <location>
        <begin position="35"/>
        <end position="206"/>
    </location>
</feature>
<evidence type="ECO:0000256" key="3">
    <source>
        <dbReference type="ARBA" id="ARBA00022741"/>
    </source>
</evidence>
<keyword evidence="4 12" id="KW-0378">Hydrolase</keyword>
<keyword evidence="6 12" id="KW-0067">ATP-binding</keyword>
<evidence type="ECO:0000256" key="6">
    <source>
        <dbReference type="ARBA" id="ARBA00022840"/>
    </source>
</evidence>
<accession>A0A146G7Y0</accession>
<dbReference type="CDD" id="cd18787">
    <property type="entry name" value="SF2_C_DEAD"/>
    <property type="match status" value="1"/>
</dbReference>
<dbReference type="SMART" id="SM00487">
    <property type="entry name" value="DEXDc"/>
    <property type="match status" value="1"/>
</dbReference>
<dbReference type="GO" id="GO:0003724">
    <property type="term" value="F:RNA helicase activity"/>
    <property type="evidence" value="ECO:0007669"/>
    <property type="project" value="UniProtKB-EC"/>
</dbReference>
<evidence type="ECO:0000256" key="5">
    <source>
        <dbReference type="ARBA" id="ARBA00022806"/>
    </source>
</evidence>
<feature type="domain" description="Helicase C-terminal" evidence="15">
    <location>
        <begin position="217"/>
        <end position="379"/>
    </location>
</feature>
<evidence type="ECO:0000256" key="1">
    <source>
        <dbReference type="ARBA" id="ARBA00012552"/>
    </source>
</evidence>
<dbReference type="RefSeq" id="WP_169809621.1">
    <property type="nucleotide sequence ID" value="NZ_BDCO01000002.1"/>
</dbReference>
<evidence type="ECO:0000256" key="11">
    <source>
        <dbReference type="PROSITE-ProRule" id="PRU00552"/>
    </source>
</evidence>